<gene>
    <name evidence="2" type="ORF">Syun_002606</name>
</gene>
<sequence>MGSSSKHYLKQLLDQEQEPFVLQNYIAERRLHLLQTPEPKRSSFRPETSANSDALFIHVPSRTAALLLEAALRIQRQSKPCKSHKGRHGFSVLGSILGKLGHRNNTQKRVTRDSVEEKRRCCDHNTTSDTSVSCSTRIEQRFPDYGEVENEGFASSDIFRSPGLGSPASSPECRQKQNEQVLQQGDHVLAKGFSEEEKEQSSPVSVLDNPEFEDDGDDEDGSGEVHESENEDSDVGFELERSFAIVQRTKHRLLQKLRRFEQLAELDPVELEKRILEDEDEDEEEEGEYSTDADDSSCSSVENNSTVFAREVITCSSPYDCQSGSTNEEMRGRLGSWKGTKTKTIDMMVELDLRREVQGRRKNHEEDLQDLSASIELDIFGFLVEELSDELVHDSSTCS</sequence>
<proteinExistence type="predicted"/>
<reference evidence="2 3" key="1">
    <citation type="submission" date="2024-01" db="EMBL/GenBank/DDBJ databases">
        <title>Genome assemblies of Stephania.</title>
        <authorList>
            <person name="Yang L."/>
        </authorList>
    </citation>
    <scope>NUCLEOTIDE SEQUENCE [LARGE SCALE GENOMIC DNA]</scope>
    <source>
        <strain evidence="2">YNDBR</strain>
        <tissue evidence="2">Leaf</tissue>
    </source>
</reference>
<feature type="region of interest" description="Disordered" evidence="1">
    <location>
        <begin position="194"/>
        <end position="238"/>
    </location>
</feature>
<evidence type="ECO:0000313" key="3">
    <source>
        <dbReference type="Proteomes" id="UP001420932"/>
    </source>
</evidence>
<evidence type="ECO:0000313" key="2">
    <source>
        <dbReference type="EMBL" id="KAK9170466.1"/>
    </source>
</evidence>
<dbReference type="PANTHER" id="PTHR33623">
    <property type="entry name" value="OS04G0572500 PROTEIN"/>
    <property type="match status" value="1"/>
</dbReference>
<feature type="region of interest" description="Disordered" evidence="1">
    <location>
        <begin position="268"/>
        <end position="302"/>
    </location>
</feature>
<evidence type="ECO:0000256" key="1">
    <source>
        <dbReference type="SAM" id="MobiDB-lite"/>
    </source>
</evidence>
<feature type="compositionally biased region" description="Acidic residues" evidence="1">
    <location>
        <begin position="277"/>
        <end position="295"/>
    </location>
</feature>
<accession>A0AAP0LG31</accession>
<dbReference type="PANTHER" id="PTHR33623:SF5">
    <property type="entry name" value="HISTONE-LYSINE N-METHYLTRANSFERASE SETD1B-LIKE PROTEIN"/>
    <property type="match status" value="1"/>
</dbReference>
<feature type="region of interest" description="Disordered" evidence="1">
    <location>
        <begin position="156"/>
        <end position="177"/>
    </location>
</feature>
<name>A0AAP0LG31_9MAGN</name>
<evidence type="ECO:0008006" key="4">
    <source>
        <dbReference type="Google" id="ProtNLM"/>
    </source>
</evidence>
<comment type="caution">
    <text evidence="2">The sequence shown here is derived from an EMBL/GenBank/DDBJ whole genome shotgun (WGS) entry which is preliminary data.</text>
</comment>
<dbReference type="Proteomes" id="UP001420932">
    <property type="component" value="Unassembled WGS sequence"/>
</dbReference>
<feature type="compositionally biased region" description="Acidic residues" evidence="1">
    <location>
        <begin position="210"/>
        <end position="222"/>
    </location>
</feature>
<organism evidence="2 3">
    <name type="scientific">Stephania yunnanensis</name>
    <dbReference type="NCBI Taxonomy" id="152371"/>
    <lineage>
        <taxon>Eukaryota</taxon>
        <taxon>Viridiplantae</taxon>
        <taxon>Streptophyta</taxon>
        <taxon>Embryophyta</taxon>
        <taxon>Tracheophyta</taxon>
        <taxon>Spermatophyta</taxon>
        <taxon>Magnoliopsida</taxon>
        <taxon>Ranunculales</taxon>
        <taxon>Menispermaceae</taxon>
        <taxon>Menispermoideae</taxon>
        <taxon>Cissampelideae</taxon>
        <taxon>Stephania</taxon>
    </lineage>
</organism>
<dbReference type="AlphaFoldDB" id="A0AAP0LG31"/>
<keyword evidence="3" id="KW-1185">Reference proteome</keyword>
<protein>
    <recommendedName>
        <fullName evidence="4">DUF4378 domain-containing protein</fullName>
    </recommendedName>
</protein>
<dbReference type="EMBL" id="JBBNAF010000001">
    <property type="protein sequence ID" value="KAK9170466.1"/>
    <property type="molecule type" value="Genomic_DNA"/>
</dbReference>